<name>A0AAV0QKL5_9ROSI</name>
<evidence type="ECO:0000313" key="2">
    <source>
        <dbReference type="Proteomes" id="UP001154282"/>
    </source>
</evidence>
<organism evidence="1 2">
    <name type="scientific">Linum tenue</name>
    <dbReference type="NCBI Taxonomy" id="586396"/>
    <lineage>
        <taxon>Eukaryota</taxon>
        <taxon>Viridiplantae</taxon>
        <taxon>Streptophyta</taxon>
        <taxon>Embryophyta</taxon>
        <taxon>Tracheophyta</taxon>
        <taxon>Spermatophyta</taxon>
        <taxon>Magnoliopsida</taxon>
        <taxon>eudicotyledons</taxon>
        <taxon>Gunneridae</taxon>
        <taxon>Pentapetalae</taxon>
        <taxon>rosids</taxon>
        <taxon>fabids</taxon>
        <taxon>Malpighiales</taxon>
        <taxon>Linaceae</taxon>
        <taxon>Linum</taxon>
    </lineage>
</organism>
<dbReference type="Proteomes" id="UP001154282">
    <property type="component" value="Unassembled WGS sequence"/>
</dbReference>
<comment type="caution">
    <text evidence="1">The sequence shown here is derived from an EMBL/GenBank/DDBJ whole genome shotgun (WGS) entry which is preliminary data.</text>
</comment>
<dbReference type="EMBL" id="CAMGYJ010000009">
    <property type="protein sequence ID" value="CAI0545450.1"/>
    <property type="molecule type" value="Genomic_DNA"/>
</dbReference>
<accession>A0AAV0QKL5</accession>
<dbReference type="AlphaFoldDB" id="A0AAV0QKL5"/>
<keyword evidence="2" id="KW-1185">Reference proteome</keyword>
<gene>
    <name evidence="1" type="ORF">LITE_LOCUS43586</name>
</gene>
<evidence type="ECO:0000313" key="1">
    <source>
        <dbReference type="EMBL" id="CAI0545450.1"/>
    </source>
</evidence>
<reference evidence="1" key="1">
    <citation type="submission" date="2022-08" db="EMBL/GenBank/DDBJ databases">
        <authorList>
            <person name="Gutierrez-Valencia J."/>
        </authorList>
    </citation>
    <scope>NUCLEOTIDE SEQUENCE</scope>
</reference>
<protein>
    <submittedName>
        <fullName evidence="1">Uncharacterized protein</fullName>
    </submittedName>
</protein>
<sequence length="33" mass="3821">MSPRFPDSALSSTYSIRHPIRRPSITKIVVFFL</sequence>
<proteinExistence type="predicted"/>